<evidence type="ECO:0000313" key="1">
    <source>
        <dbReference type="EMBL" id="MCI4394010.1"/>
    </source>
</evidence>
<protein>
    <submittedName>
        <fullName evidence="1">Uncharacterized protein</fullName>
    </submittedName>
</protein>
<gene>
    <name evidence="1" type="ORF">PGIGA_G00164100</name>
</gene>
<sequence>MGFEPCTGLLRRRMRMRMKVLRALLLLCVCTSAVAQYSSDQCSWRGSGLTHEAHARDVEQVYLRCSEGSLEWLYPTGAIIVNLRPNTVPEAGAEARLSACVKPRGDSRGASVFVERAGVMRMLLSEEEQAAGRVRCFSLDEGALFVQASAHTDISKRVTAFQYELIRGERATAGETLSPTDPCTPCTDDEILMAVCTSDFVVRGSIESVMDSDDEQQASMLVSVSRLFRQKRRVFEGRGRSRWSGRVMVPRSCAIQVEQGSDSGVGQWAGLEEFLFTGAVRFGEAWLGCAPQYQDFLLMYQAAVESGSNPCHMDVN</sequence>
<proteinExistence type="predicted"/>
<keyword evidence="2" id="KW-1185">Reference proteome</keyword>
<evidence type="ECO:0000313" key="2">
    <source>
        <dbReference type="Proteomes" id="UP000829447"/>
    </source>
</evidence>
<organism evidence="1 2">
    <name type="scientific">Pangasianodon gigas</name>
    <name type="common">Mekong giant catfish</name>
    <name type="synonym">Pangasius gigas</name>
    <dbReference type="NCBI Taxonomy" id="30993"/>
    <lineage>
        <taxon>Eukaryota</taxon>
        <taxon>Metazoa</taxon>
        <taxon>Chordata</taxon>
        <taxon>Craniata</taxon>
        <taxon>Vertebrata</taxon>
        <taxon>Euteleostomi</taxon>
        <taxon>Actinopterygii</taxon>
        <taxon>Neopterygii</taxon>
        <taxon>Teleostei</taxon>
        <taxon>Ostariophysi</taxon>
        <taxon>Siluriformes</taxon>
        <taxon>Pangasiidae</taxon>
        <taxon>Pangasianodon</taxon>
    </lineage>
</organism>
<name>A0ACC5XS15_PANGG</name>
<accession>A0ACC5XS15</accession>
<dbReference type="Proteomes" id="UP000829447">
    <property type="component" value="Linkage Group LG26"/>
</dbReference>
<reference evidence="1 2" key="1">
    <citation type="journal article" date="2022" name="bioRxiv">
        <title>An ancient truncated duplication of the anti-Mullerian hormone receptor type 2 gene is a potential conserved master sex determinant in the Pangasiidae catfish family.</title>
        <authorList>
            <person name="Wen M."/>
            <person name="Pan Q."/>
            <person name="Jouanno E."/>
            <person name="Montfort J."/>
            <person name="Zahm M."/>
            <person name="Cabau C."/>
            <person name="Klopp C."/>
            <person name="Iampietro C."/>
            <person name="Roques C."/>
            <person name="Bouchez O."/>
            <person name="Castinel A."/>
            <person name="Donnadieu C."/>
            <person name="Parrinello H."/>
            <person name="Poncet C."/>
            <person name="Belmonte E."/>
            <person name="Gautier V."/>
            <person name="Avarre J.-C."/>
            <person name="Dugue R."/>
            <person name="Gustiano R."/>
            <person name="Ha T.T.T."/>
            <person name="Campet M."/>
            <person name="Sriphairoj K."/>
            <person name="Ribolli J."/>
            <person name="de Almeida F.L."/>
            <person name="Desvignes T."/>
            <person name="Postlethwait J.H."/>
            <person name="Bucao C.F."/>
            <person name="Robinson-Rechavi M."/>
            <person name="Bobe J."/>
            <person name="Herpin A."/>
            <person name="Guiguen Y."/>
        </authorList>
    </citation>
    <scope>NUCLEOTIDE SEQUENCE [LARGE SCALE GENOMIC DNA]</scope>
    <source>
        <strain evidence="1">YG-Dec2019</strain>
    </source>
</reference>
<dbReference type="EMBL" id="CM040479">
    <property type="protein sequence ID" value="MCI4394010.1"/>
    <property type="molecule type" value="Genomic_DNA"/>
</dbReference>
<comment type="caution">
    <text evidence="1">The sequence shown here is derived from an EMBL/GenBank/DDBJ whole genome shotgun (WGS) entry which is preliminary data.</text>
</comment>